<dbReference type="AlphaFoldDB" id="A0A2N8L053"/>
<comment type="caution">
    <text evidence="1">The sequence shown here is derived from an EMBL/GenBank/DDBJ whole genome shotgun (WGS) entry which is preliminary data.</text>
</comment>
<evidence type="ECO:0000313" key="1">
    <source>
        <dbReference type="EMBL" id="PND39071.1"/>
    </source>
</evidence>
<evidence type="ECO:0000313" key="2">
    <source>
        <dbReference type="Proteomes" id="UP000235916"/>
    </source>
</evidence>
<organism evidence="1 2">
    <name type="scientific">Kinneretia aquatilis</name>
    <dbReference type="NCBI Taxonomy" id="2070761"/>
    <lineage>
        <taxon>Bacteria</taxon>
        <taxon>Pseudomonadati</taxon>
        <taxon>Pseudomonadota</taxon>
        <taxon>Betaproteobacteria</taxon>
        <taxon>Burkholderiales</taxon>
        <taxon>Sphaerotilaceae</taxon>
        <taxon>Roseateles</taxon>
    </lineage>
</organism>
<keyword evidence="2" id="KW-1185">Reference proteome</keyword>
<gene>
    <name evidence="1" type="ORF">C1O66_17100</name>
</gene>
<sequence length="170" mass="18542">MLRSLLFLRIPHPSLTQAMLTDLIAASAEDATVILHTPGHANIWPTLEVSGVEPTQWASLRLILKQQALPSAMDAAPVALSHAMQDFERVGPAGEQGDPWLVALPEELGTLLAQLSEDQFPALARAWLTAEAERRPHWEAEALEFLVADLAAFSATAVAQGHRLFLWICP</sequence>
<protein>
    <recommendedName>
        <fullName evidence="3">DUF1877 domain-containing protein</fullName>
    </recommendedName>
</protein>
<reference evidence="1 2" key="1">
    <citation type="submission" date="2018-01" db="EMBL/GenBank/DDBJ databases">
        <title>Draft genome sequence of Paucibacter aquatile CR182 isolated from freshwater of the Nakdong River.</title>
        <authorList>
            <person name="Choi A."/>
            <person name="Chung E.J."/>
        </authorList>
    </citation>
    <scope>NUCLEOTIDE SEQUENCE [LARGE SCALE GENOMIC DNA]</scope>
    <source>
        <strain evidence="1 2">CR182</strain>
    </source>
</reference>
<dbReference type="Proteomes" id="UP000235916">
    <property type="component" value="Unassembled WGS sequence"/>
</dbReference>
<accession>A0A2N8L053</accession>
<proteinExistence type="predicted"/>
<dbReference type="EMBL" id="POSP01000003">
    <property type="protein sequence ID" value="PND39071.1"/>
    <property type="molecule type" value="Genomic_DNA"/>
</dbReference>
<name>A0A2N8L053_9BURK</name>
<evidence type="ECO:0008006" key="3">
    <source>
        <dbReference type="Google" id="ProtNLM"/>
    </source>
</evidence>